<dbReference type="GO" id="GO:0046872">
    <property type="term" value="F:metal ion binding"/>
    <property type="evidence" value="ECO:0007669"/>
    <property type="project" value="InterPro"/>
</dbReference>
<dbReference type="PANTHER" id="PTHR11851:SF134">
    <property type="entry name" value="ZINC-DEPENDENT PROTEASE"/>
    <property type="match status" value="1"/>
</dbReference>
<dbReference type="InterPro" id="IPR050361">
    <property type="entry name" value="MPP/UQCRC_Complex"/>
</dbReference>
<protein>
    <submittedName>
        <fullName evidence="3">Insulinase family protein</fullName>
    </submittedName>
</protein>
<proteinExistence type="predicted"/>
<dbReference type="InterPro" id="IPR007863">
    <property type="entry name" value="Peptidase_M16_C"/>
</dbReference>
<dbReference type="PANTHER" id="PTHR11851">
    <property type="entry name" value="METALLOPROTEASE"/>
    <property type="match status" value="1"/>
</dbReference>
<dbReference type="Gene3D" id="3.30.830.10">
    <property type="entry name" value="Metalloenzyme, LuxS/M16 peptidase-like"/>
    <property type="match status" value="2"/>
</dbReference>
<comment type="caution">
    <text evidence="3">The sequence shown here is derived from an EMBL/GenBank/DDBJ whole genome shotgun (WGS) entry which is preliminary data.</text>
</comment>
<feature type="domain" description="Peptidase M16 C-terminal" evidence="2">
    <location>
        <begin position="184"/>
        <end position="359"/>
    </location>
</feature>
<dbReference type="Pfam" id="PF05193">
    <property type="entry name" value="Peptidase_M16_C"/>
    <property type="match status" value="1"/>
</dbReference>
<evidence type="ECO:0000313" key="4">
    <source>
        <dbReference type="Proteomes" id="UP000824087"/>
    </source>
</evidence>
<evidence type="ECO:0000259" key="1">
    <source>
        <dbReference type="Pfam" id="PF00675"/>
    </source>
</evidence>
<evidence type="ECO:0000313" key="3">
    <source>
        <dbReference type="EMBL" id="HIU23157.1"/>
    </source>
</evidence>
<dbReference type="InterPro" id="IPR011765">
    <property type="entry name" value="Pept_M16_N"/>
</dbReference>
<gene>
    <name evidence="3" type="ORF">IAD49_06195</name>
</gene>
<dbReference type="EMBL" id="DVML01000035">
    <property type="protein sequence ID" value="HIU23157.1"/>
    <property type="molecule type" value="Genomic_DNA"/>
</dbReference>
<accession>A0A9D1HW72</accession>
<dbReference type="NCBIfam" id="NF047421">
    <property type="entry name" value="YfmH_fam"/>
    <property type="match status" value="1"/>
</dbReference>
<feature type="domain" description="Peptidase M16 N-terminal" evidence="1">
    <location>
        <begin position="63"/>
        <end position="168"/>
    </location>
</feature>
<name>A0A9D1HW72_9BACT</name>
<sequence>MKKRPLNNLDLTVYEETLSNGLRVYVIPKENGNGIYATFSTNFGSNVEEFSVNGKKKMCKVPLGVAHFLEHQMFEQEDGIDPMKFFEDRGAMTNAYTSNTKTTYLFSGPDHFKENINYLLDFVQNPYMTDETVEKEKGIIIQELGMYENNPYFKLRSGSLLQTFVKHPVRYNIGGTVESVKKTTRKDLYHCYHTFYHPTNMFVVVSGNVDPKEVISIITNNQEEKEQTEVPKITYKKYNEPDQCKNEFGKIEMDITIPKISLNYKMNISRMKDLDLRKFLIYMDILFNVKFGTTSLFHEKMLKEGILTEELDVASVRTDQHIVYMMSAETKYPDLLLKAIKEELENLEIEKEDLERKKRVYWSSYVYMTDDIRAINGKVMGNINMYGYVIDDDYDEIKSLNLLEMKKYLKVANFNHCNVFMIEPNRKK</sequence>
<organism evidence="3 4">
    <name type="scientific">Candidatus Fimihabitans intestinipullorum</name>
    <dbReference type="NCBI Taxonomy" id="2840820"/>
    <lineage>
        <taxon>Bacteria</taxon>
        <taxon>Bacillati</taxon>
        <taxon>Mycoplasmatota</taxon>
        <taxon>Mycoplasmatota incertae sedis</taxon>
        <taxon>Candidatus Fimihabitans</taxon>
    </lineage>
</organism>
<dbReference type="SUPFAM" id="SSF63411">
    <property type="entry name" value="LuxS/MPP-like metallohydrolase"/>
    <property type="match status" value="2"/>
</dbReference>
<dbReference type="Proteomes" id="UP000824087">
    <property type="component" value="Unassembled WGS sequence"/>
</dbReference>
<reference evidence="3" key="2">
    <citation type="journal article" date="2021" name="PeerJ">
        <title>Extensive microbial diversity within the chicken gut microbiome revealed by metagenomics and culture.</title>
        <authorList>
            <person name="Gilroy R."/>
            <person name="Ravi A."/>
            <person name="Getino M."/>
            <person name="Pursley I."/>
            <person name="Horton D.L."/>
            <person name="Alikhan N.F."/>
            <person name="Baker D."/>
            <person name="Gharbi K."/>
            <person name="Hall N."/>
            <person name="Watson M."/>
            <person name="Adriaenssens E.M."/>
            <person name="Foster-Nyarko E."/>
            <person name="Jarju S."/>
            <person name="Secka A."/>
            <person name="Antonio M."/>
            <person name="Oren A."/>
            <person name="Chaudhuri R.R."/>
            <person name="La Ragione R."/>
            <person name="Hildebrand F."/>
            <person name="Pallen M.J."/>
        </authorList>
    </citation>
    <scope>NUCLEOTIDE SEQUENCE</scope>
    <source>
        <strain evidence="3">CHK197-8231</strain>
    </source>
</reference>
<dbReference type="AlphaFoldDB" id="A0A9D1HW72"/>
<dbReference type="Pfam" id="PF00675">
    <property type="entry name" value="Peptidase_M16"/>
    <property type="match status" value="1"/>
</dbReference>
<dbReference type="InterPro" id="IPR011249">
    <property type="entry name" value="Metalloenz_LuxS/M16"/>
</dbReference>
<evidence type="ECO:0000259" key="2">
    <source>
        <dbReference type="Pfam" id="PF05193"/>
    </source>
</evidence>
<reference evidence="3" key="1">
    <citation type="submission" date="2020-10" db="EMBL/GenBank/DDBJ databases">
        <authorList>
            <person name="Gilroy R."/>
        </authorList>
    </citation>
    <scope>NUCLEOTIDE SEQUENCE</scope>
    <source>
        <strain evidence="3">CHK197-8231</strain>
    </source>
</reference>